<feature type="domain" description="Glutathione S-transferase UstS-like C-terminal" evidence="2">
    <location>
        <begin position="108"/>
        <end position="245"/>
    </location>
</feature>
<dbReference type="SUPFAM" id="SSF47616">
    <property type="entry name" value="GST C-terminal domain-like"/>
    <property type="match status" value="1"/>
</dbReference>
<feature type="domain" description="GST N-terminal" evidence="1">
    <location>
        <begin position="17"/>
        <end position="93"/>
    </location>
</feature>
<evidence type="ECO:0008006" key="5">
    <source>
        <dbReference type="Google" id="ProtNLM"/>
    </source>
</evidence>
<proteinExistence type="predicted"/>
<dbReference type="Gene3D" id="1.20.1050.10">
    <property type="match status" value="1"/>
</dbReference>
<sequence>MTITLYDIPSSAPGGTWSPHVWKVLQVLNYKCVSYKTEWIEMCDIELHCQSLGIEPTIKRADGSVIYTLPAIYDNVTGVYVADSLPIAEYLETRYPTPSIFPGGTKGLQFAFEEALLKHTASVWQFVIGVAIDILPEPRTKEFYRRTREKSWGKHLEAMAPPKVSEEREKEWGKAREAWSKVAKWYGQEQGGPFMLGETVSWTDFVVSGHLFWYRAVWGEESAEWQDVMTWDDGHWKTFCDAMKPHSETR</sequence>
<organism evidence="3 4">
    <name type="scientific">Psilocybe cf. subviscida</name>
    <dbReference type="NCBI Taxonomy" id="2480587"/>
    <lineage>
        <taxon>Eukaryota</taxon>
        <taxon>Fungi</taxon>
        <taxon>Dikarya</taxon>
        <taxon>Basidiomycota</taxon>
        <taxon>Agaricomycotina</taxon>
        <taxon>Agaricomycetes</taxon>
        <taxon>Agaricomycetidae</taxon>
        <taxon>Agaricales</taxon>
        <taxon>Agaricineae</taxon>
        <taxon>Strophariaceae</taxon>
        <taxon>Psilocybe</taxon>
    </lineage>
</organism>
<keyword evidence="4" id="KW-1185">Reference proteome</keyword>
<dbReference type="SUPFAM" id="SSF52833">
    <property type="entry name" value="Thioredoxin-like"/>
    <property type="match status" value="1"/>
</dbReference>
<evidence type="ECO:0000259" key="1">
    <source>
        <dbReference type="Pfam" id="PF13409"/>
    </source>
</evidence>
<dbReference type="InterPro" id="IPR036249">
    <property type="entry name" value="Thioredoxin-like_sf"/>
</dbReference>
<dbReference type="AlphaFoldDB" id="A0A8H5EZ10"/>
<comment type="caution">
    <text evidence="3">The sequence shown here is derived from an EMBL/GenBank/DDBJ whole genome shotgun (WGS) entry which is preliminary data.</text>
</comment>
<dbReference type="OrthoDB" id="4951845at2759"/>
<dbReference type="InterPro" id="IPR036282">
    <property type="entry name" value="Glutathione-S-Trfase_C_sf"/>
</dbReference>
<gene>
    <name evidence="3" type="ORF">D9619_013138</name>
</gene>
<dbReference type="Pfam" id="PF13409">
    <property type="entry name" value="GST_N_2"/>
    <property type="match status" value="1"/>
</dbReference>
<accession>A0A8H5EZ10</accession>
<evidence type="ECO:0000313" key="3">
    <source>
        <dbReference type="EMBL" id="KAF5317502.1"/>
    </source>
</evidence>
<dbReference type="Gene3D" id="3.40.30.10">
    <property type="entry name" value="Glutaredoxin"/>
    <property type="match status" value="1"/>
</dbReference>
<evidence type="ECO:0000259" key="2">
    <source>
        <dbReference type="Pfam" id="PF22041"/>
    </source>
</evidence>
<dbReference type="Proteomes" id="UP000567179">
    <property type="component" value="Unassembled WGS sequence"/>
</dbReference>
<evidence type="ECO:0000313" key="4">
    <source>
        <dbReference type="Proteomes" id="UP000567179"/>
    </source>
</evidence>
<dbReference type="InterPro" id="IPR054416">
    <property type="entry name" value="GST_UstS-like_C"/>
</dbReference>
<protein>
    <recommendedName>
        <fullName evidence="5">GST N-terminal domain-containing protein</fullName>
    </recommendedName>
</protein>
<name>A0A8H5EZ10_9AGAR</name>
<dbReference type="InterPro" id="IPR004045">
    <property type="entry name" value="Glutathione_S-Trfase_N"/>
</dbReference>
<dbReference type="Pfam" id="PF22041">
    <property type="entry name" value="GST_C_7"/>
    <property type="match status" value="1"/>
</dbReference>
<dbReference type="EMBL" id="JAACJJ010000033">
    <property type="protein sequence ID" value="KAF5317502.1"/>
    <property type="molecule type" value="Genomic_DNA"/>
</dbReference>
<reference evidence="3 4" key="1">
    <citation type="journal article" date="2020" name="ISME J.">
        <title>Uncovering the hidden diversity of litter-decomposition mechanisms in mushroom-forming fungi.</title>
        <authorList>
            <person name="Floudas D."/>
            <person name="Bentzer J."/>
            <person name="Ahren D."/>
            <person name="Johansson T."/>
            <person name="Persson P."/>
            <person name="Tunlid A."/>
        </authorList>
    </citation>
    <scope>NUCLEOTIDE SEQUENCE [LARGE SCALE GENOMIC DNA]</scope>
    <source>
        <strain evidence="3 4">CBS 101986</strain>
    </source>
</reference>